<evidence type="ECO:0008006" key="3">
    <source>
        <dbReference type="Google" id="ProtNLM"/>
    </source>
</evidence>
<proteinExistence type="predicted"/>
<name>A0A1R1JZI6_ALCXX</name>
<dbReference type="Pfam" id="PF11136">
    <property type="entry name" value="DUF2889"/>
    <property type="match status" value="1"/>
</dbReference>
<evidence type="ECO:0000313" key="1">
    <source>
        <dbReference type="EMBL" id="OMG92621.1"/>
    </source>
</evidence>
<dbReference type="EMBL" id="MJMN01000002">
    <property type="protein sequence ID" value="OMG92621.1"/>
    <property type="molecule type" value="Genomic_DNA"/>
</dbReference>
<gene>
    <name evidence="1" type="ORF">BIZ92_08095</name>
</gene>
<organism evidence="1 2">
    <name type="scientific">Alcaligenes xylosoxydans xylosoxydans</name>
    <name type="common">Achromobacter xylosoxidans</name>
    <dbReference type="NCBI Taxonomy" id="85698"/>
    <lineage>
        <taxon>Bacteria</taxon>
        <taxon>Pseudomonadati</taxon>
        <taxon>Pseudomonadota</taxon>
        <taxon>Betaproteobacteria</taxon>
        <taxon>Burkholderiales</taxon>
        <taxon>Alcaligenaceae</taxon>
        <taxon>Achromobacter</taxon>
    </lineage>
</organism>
<dbReference type="InterPro" id="IPR021312">
    <property type="entry name" value="DUF2889"/>
</dbReference>
<evidence type="ECO:0000313" key="2">
    <source>
        <dbReference type="Proteomes" id="UP000187251"/>
    </source>
</evidence>
<reference evidence="1 2" key="1">
    <citation type="submission" date="2016-09" db="EMBL/GenBank/DDBJ databases">
        <title>Phylogenomics of Achromobacter.</title>
        <authorList>
            <person name="Jeukens J."/>
            <person name="Freschi L."/>
            <person name="Vincent A.T."/>
            <person name="Emond-Rheault J.-G."/>
            <person name="Kukavica-Ibrulj I."/>
            <person name="Charette S.J."/>
            <person name="Levesque R.C."/>
        </authorList>
    </citation>
    <scope>NUCLEOTIDE SEQUENCE [LARGE SCALE GENOMIC DNA]</scope>
    <source>
        <strain evidence="1 2">AUS488</strain>
    </source>
</reference>
<dbReference type="Proteomes" id="UP000187251">
    <property type="component" value="Unassembled WGS sequence"/>
</dbReference>
<dbReference type="GeneID" id="92896513"/>
<dbReference type="RefSeq" id="WP_054428383.1">
    <property type="nucleotide sequence ID" value="NZ_CYTD01000003.1"/>
</dbReference>
<dbReference type="OrthoDB" id="6862397at2"/>
<protein>
    <recommendedName>
        <fullName evidence="3">DUF2889 domain-containing protein</fullName>
    </recommendedName>
</protein>
<accession>A0A1R1JZI6</accession>
<sequence length="191" mass="21438">MVSPSHFLPAPASARKSSHSRTIQLQAYEREDGLWDLEALIEDVKPQAFTTQMRHFDCGVPIHLMAIRVTINEALDVLDAEAGMHRMPFPSVCPEAQVRLERLVGANLLTGFRQEIAKRIPTHERCTHLSELATLLPTLAVQTILQGKISHQDEDDPAKRPLKIGACHALREDGPLVKEHYPQWYTPPTEA</sequence>
<dbReference type="AlphaFoldDB" id="A0A1R1JZI6"/>
<comment type="caution">
    <text evidence="1">The sequence shown here is derived from an EMBL/GenBank/DDBJ whole genome shotgun (WGS) entry which is preliminary data.</text>
</comment>